<reference evidence="19 20" key="1">
    <citation type="journal article" date="2014" name="PLoS Genet.">
        <title>Analysis of the Phlebiopsis gigantea genome, transcriptome and secretome provides insight into its pioneer colonization strategies of wood.</title>
        <authorList>
            <person name="Hori C."/>
            <person name="Ishida T."/>
            <person name="Igarashi K."/>
            <person name="Samejima M."/>
            <person name="Suzuki H."/>
            <person name="Master E."/>
            <person name="Ferreira P."/>
            <person name="Ruiz-Duenas F.J."/>
            <person name="Held B."/>
            <person name="Canessa P."/>
            <person name="Larrondo L.F."/>
            <person name="Schmoll M."/>
            <person name="Druzhinina I.S."/>
            <person name="Kubicek C.P."/>
            <person name="Gaskell J.A."/>
            <person name="Kersten P."/>
            <person name="St John F."/>
            <person name="Glasner J."/>
            <person name="Sabat G."/>
            <person name="Splinter BonDurant S."/>
            <person name="Syed K."/>
            <person name="Yadav J."/>
            <person name="Mgbeahuruike A.C."/>
            <person name="Kovalchuk A."/>
            <person name="Asiegbu F.O."/>
            <person name="Lackner G."/>
            <person name="Hoffmeister D."/>
            <person name="Rencoret J."/>
            <person name="Gutierrez A."/>
            <person name="Sun H."/>
            <person name="Lindquist E."/>
            <person name="Barry K."/>
            <person name="Riley R."/>
            <person name="Grigoriev I.V."/>
            <person name="Henrissat B."/>
            <person name="Kues U."/>
            <person name="Berka R.M."/>
            <person name="Martinez A.T."/>
            <person name="Covert S.F."/>
            <person name="Blanchette R.A."/>
            <person name="Cullen D."/>
        </authorList>
    </citation>
    <scope>NUCLEOTIDE SEQUENCE [LARGE SCALE GENOMIC DNA]</scope>
    <source>
        <strain evidence="19 20">11061_1 CR5-6</strain>
    </source>
</reference>
<dbReference type="GO" id="GO:0020037">
    <property type="term" value="F:heme binding"/>
    <property type="evidence" value="ECO:0007669"/>
    <property type="project" value="InterPro"/>
</dbReference>
<comment type="cofactor">
    <cofactor evidence="1">
        <name>FMN</name>
        <dbReference type="ChEBI" id="CHEBI:58210"/>
    </cofactor>
</comment>
<comment type="similarity">
    <text evidence="4">In the N-terminal section; belongs to the cytochrome P450 family.</text>
</comment>
<dbReference type="InterPro" id="IPR023206">
    <property type="entry name" value="Bifunctional_P450_P450_red"/>
</dbReference>
<dbReference type="Pfam" id="PF00067">
    <property type="entry name" value="p450"/>
    <property type="match status" value="1"/>
</dbReference>
<evidence type="ECO:0000256" key="16">
    <source>
        <dbReference type="SAM" id="MobiDB-lite"/>
    </source>
</evidence>
<comment type="cofactor">
    <cofactor evidence="3">
        <name>FAD</name>
        <dbReference type="ChEBI" id="CHEBI:57692"/>
    </cofactor>
</comment>
<feature type="domain" description="Flavodoxin-like" evidence="17">
    <location>
        <begin position="494"/>
        <end position="634"/>
    </location>
</feature>
<evidence type="ECO:0000256" key="12">
    <source>
        <dbReference type="ARBA" id="ARBA00023002"/>
    </source>
</evidence>
<dbReference type="STRING" id="745531.A0A0C3S134"/>
<dbReference type="InterPro" id="IPR039261">
    <property type="entry name" value="FNR_nucleotide-bd"/>
</dbReference>
<dbReference type="SUPFAM" id="SSF52343">
    <property type="entry name" value="Ferredoxin reductase-like, C-terminal NADP-linked domain"/>
    <property type="match status" value="1"/>
</dbReference>
<dbReference type="GO" id="GO:0005506">
    <property type="term" value="F:iron ion binding"/>
    <property type="evidence" value="ECO:0007669"/>
    <property type="project" value="InterPro"/>
</dbReference>
<dbReference type="GO" id="GO:0070330">
    <property type="term" value="F:aromatase activity"/>
    <property type="evidence" value="ECO:0007669"/>
    <property type="project" value="InterPro"/>
</dbReference>
<dbReference type="PRINTS" id="PR00385">
    <property type="entry name" value="P450"/>
</dbReference>
<dbReference type="Gene3D" id="3.40.50.360">
    <property type="match status" value="1"/>
</dbReference>
<feature type="compositionally biased region" description="Polar residues" evidence="16">
    <location>
        <begin position="474"/>
        <end position="483"/>
    </location>
</feature>
<keyword evidence="13 15" id="KW-0408">Iron</keyword>
<dbReference type="Pfam" id="PF00175">
    <property type="entry name" value="NAD_binding_1"/>
    <property type="match status" value="1"/>
</dbReference>
<dbReference type="InterPro" id="IPR029039">
    <property type="entry name" value="Flavoprotein-like_sf"/>
</dbReference>
<dbReference type="CDD" id="cd11068">
    <property type="entry name" value="CYP120A1"/>
    <property type="match status" value="1"/>
</dbReference>
<keyword evidence="5" id="KW-0813">Transport</keyword>
<evidence type="ECO:0000256" key="10">
    <source>
        <dbReference type="ARBA" id="ARBA00022827"/>
    </source>
</evidence>
<keyword evidence="9 15" id="KW-0479">Metal-binding</keyword>
<dbReference type="Gene3D" id="1.20.990.10">
    <property type="entry name" value="NADPH-cytochrome p450 Reductase, Chain A, domain 3"/>
    <property type="match status" value="1"/>
</dbReference>
<evidence type="ECO:0000256" key="5">
    <source>
        <dbReference type="ARBA" id="ARBA00022448"/>
    </source>
</evidence>
<dbReference type="PRINTS" id="PR00463">
    <property type="entry name" value="EP450I"/>
</dbReference>
<keyword evidence="6 15" id="KW-0349">Heme</keyword>
<accession>A0A0C3S134</accession>
<dbReference type="GO" id="GO:0010181">
    <property type="term" value="F:FMN binding"/>
    <property type="evidence" value="ECO:0007669"/>
    <property type="project" value="InterPro"/>
</dbReference>
<keyword evidence="11" id="KW-0521">NADP</keyword>
<dbReference type="SUPFAM" id="SSF52218">
    <property type="entry name" value="Flavoproteins"/>
    <property type="match status" value="1"/>
</dbReference>
<dbReference type="InterPro" id="IPR017972">
    <property type="entry name" value="Cyt_P450_CS"/>
</dbReference>
<dbReference type="GO" id="GO:0005829">
    <property type="term" value="C:cytosol"/>
    <property type="evidence" value="ECO:0007669"/>
    <property type="project" value="TreeGrafter"/>
</dbReference>
<evidence type="ECO:0000256" key="2">
    <source>
        <dbReference type="ARBA" id="ARBA00001971"/>
    </source>
</evidence>
<evidence type="ECO:0000256" key="13">
    <source>
        <dbReference type="ARBA" id="ARBA00023004"/>
    </source>
</evidence>
<evidence type="ECO:0000256" key="15">
    <source>
        <dbReference type="PIRSR" id="PIRSR000209-1"/>
    </source>
</evidence>
<evidence type="ECO:0008006" key="21">
    <source>
        <dbReference type="Google" id="ProtNLM"/>
    </source>
</evidence>
<feature type="binding site" description="axial binding residue" evidence="15">
    <location>
        <position position="403"/>
    </location>
    <ligand>
        <name>heme</name>
        <dbReference type="ChEBI" id="CHEBI:30413"/>
    </ligand>
    <ligandPart>
        <name>Fe</name>
        <dbReference type="ChEBI" id="CHEBI:18248"/>
    </ligandPart>
</feature>
<dbReference type="InterPro" id="IPR017927">
    <property type="entry name" value="FAD-bd_FR_type"/>
</dbReference>
<evidence type="ECO:0000256" key="4">
    <source>
        <dbReference type="ARBA" id="ARBA00010018"/>
    </source>
</evidence>
<feature type="domain" description="FAD-binding FR-type" evidence="18">
    <location>
        <begin position="671"/>
        <end position="900"/>
    </location>
</feature>
<keyword evidence="14" id="KW-0503">Monooxygenase</keyword>
<evidence type="ECO:0000256" key="14">
    <source>
        <dbReference type="ARBA" id="ARBA00023033"/>
    </source>
</evidence>
<dbReference type="InterPro" id="IPR036396">
    <property type="entry name" value="Cyt_P450_sf"/>
</dbReference>
<dbReference type="PIRSF" id="PIRSF000209">
    <property type="entry name" value="Bifunctional_P450_P450R"/>
    <property type="match status" value="1"/>
</dbReference>
<evidence type="ECO:0000256" key="1">
    <source>
        <dbReference type="ARBA" id="ARBA00001917"/>
    </source>
</evidence>
<evidence type="ECO:0000256" key="11">
    <source>
        <dbReference type="ARBA" id="ARBA00022857"/>
    </source>
</evidence>
<dbReference type="Gene3D" id="1.10.630.10">
    <property type="entry name" value="Cytochrome P450"/>
    <property type="match status" value="1"/>
</dbReference>
<dbReference type="InterPro" id="IPR001128">
    <property type="entry name" value="Cyt_P450"/>
</dbReference>
<dbReference type="CDD" id="cd06206">
    <property type="entry name" value="bifunctional_CYPOR"/>
    <property type="match status" value="1"/>
</dbReference>
<evidence type="ECO:0000313" key="20">
    <source>
        <dbReference type="Proteomes" id="UP000053257"/>
    </source>
</evidence>
<dbReference type="PANTHER" id="PTHR19384:SF127">
    <property type="entry name" value="BIFUNCTIONAL CYTOCHROME P450_NADPH--P450 REDUCTASE"/>
    <property type="match status" value="1"/>
</dbReference>
<dbReference type="PANTHER" id="PTHR19384">
    <property type="entry name" value="NITRIC OXIDE SYNTHASE-RELATED"/>
    <property type="match status" value="1"/>
</dbReference>
<feature type="region of interest" description="Disordered" evidence="16">
    <location>
        <begin position="465"/>
        <end position="489"/>
    </location>
</feature>
<dbReference type="Proteomes" id="UP000053257">
    <property type="component" value="Unassembled WGS sequence"/>
</dbReference>
<dbReference type="EMBL" id="KN840650">
    <property type="protein sequence ID" value="KIP02837.1"/>
    <property type="molecule type" value="Genomic_DNA"/>
</dbReference>
<dbReference type="PROSITE" id="PS00086">
    <property type="entry name" value="CYTOCHROME_P450"/>
    <property type="match status" value="1"/>
</dbReference>
<dbReference type="PROSITE" id="PS50902">
    <property type="entry name" value="FLAVODOXIN_LIKE"/>
    <property type="match status" value="1"/>
</dbReference>
<evidence type="ECO:0000256" key="6">
    <source>
        <dbReference type="ARBA" id="ARBA00022617"/>
    </source>
</evidence>
<dbReference type="HOGENOM" id="CLU_001570_7_0_1"/>
<dbReference type="InterPro" id="IPR001433">
    <property type="entry name" value="OxRdtase_FAD/NAD-bd"/>
</dbReference>
<dbReference type="SUPFAM" id="SSF63380">
    <property type="entry name" value="Riboflavin synthase domain-like"/>
    <property type="match status" value="1"/>
</dbReference>
<keyword evidence="8" id="KW-0288">FMN</keyword>
<dbReference type="Gene3D" id="3.40.50.80">
    <property type="entry name" value="Nucleotide-binding domain of ferredoxin-NADP reductase (FNR) module"/>
    <property type="match status" value="1"/>
</dbReference>
<dbReference type="GO" id="GO:0050660">
    <property type="term" value="F:flavin adenine dinucleotide binding"/>
    <property type="evidence" value="ECO:0007669"/>
    <property type="project" value="TreeGrafter"/>
</dbReference>
<keyword evidence="20" id="KW-1185">Reference proteome</keyword>
<comment type="cofactor">
    <cofactor evidence="2 15">
        <name>heme</name>
        <dbReference type="ChEBI" id="CHEBI:30413"/>
    </cofactor>
</comment>
<evidence type="ECO:0000259" key="17">
    <source>
        <dbReference type="PROSITE" id="PS50902"/>
    </source>
</evidence>
<keyword evidence="10" id="KW-0274">FAD</keyword>
<evidence type="ECO:0000256" key="7">
    <source>
        <dbReference type="ARBA" id="ARBA00022630"/>
    </source>
</evidence>
<evidence type="ECO:0000313" key="19">
    <source>
        <dbReference type="EMBL" id="KIP02837.1"/>
    </source>
</evidence>
<dbReference type="InterPro" id="IPR002401">
    <property type="entry name" value="Cyt_P450_E_grp-I"/>
</dbReference>
<dbReference type="SUPFAM" id="SSF48264">
    <property type="entry name" value="Cytochrome P450"/>
    <property type="match status" value="1"/>
</dbReference>
<dbReference type="GO" id="GO:0003958">
    <property type="term" value="F:NADPH-hemoprotein reductase activity"/>
    <property type="evidence" value="ECO:0007669"/>
    <property type="project" value="InterPro"/>
</dbReference>
<proteinExistence type="inferred from homology"/>
<evidence type="ECO:0000256" key="9">
    <source>
        <dbReference type="ARBA" id="ARBA00022723"/>
    </source>
</evidence>
<dbReference type="InterPro" id="IPR008254">
    <property type="entry name" value="Flavodoxin/NO_synth"/>
</dbReference>
<dbReference type="InterPro" id="IPR003097">
    <property type="entry name" value="CysJ-like_FAD-binding"/>
</dbReference>
<dbReference type="FunFam" id="1.10.630.10:FF:000040">
    <property type="entry name" value="Bifunctional cytochrome P450/NADPH--P450 reductase"/>
    <property type="match status" value="1"/>
</dbReference>
<dbReference type="InterPro" id="IPR017938">
    <property type="entry name" value="Riboflavin_synthase-like_b-brl"/>
</dbReference>
<dbReference type="Pfam" id="PF00258">
    <property type="entry name" value="Flavodoxin_1"/>
    <property type="match status" value="1"/>
</dbReference>
<evidence type="ECO:0000259" key="18">
    <source>
        <dbReference type="PROSITE" id="PS51384"/>
    </source>
</evidence>
<organism evidence="19 20">
    <name type="scientific">Phlebiopsis gigantea (strain 11061_1 CR5-6)</name>
    <name type="common">White-rot fungus</name>
    <name type="synonym">Peniophora gigantea</name>
    <dbReference type="NCBI Taxonomy" id="745531"/>
    <lineage>
        <taxon>Eukaryota</taxon>
        <taxon>Fungi</taxon>
        <taxon>Dikarya</taxon>
        <taxon>Basidiomycota</taxon>
        <taxon>Agaricomycotina</taxon>
        <taxon>Agaricomycetes</taxon>
        <taxon>Polyporales</taxon>
        <taxon>Phanerochaetaceae</taxon>
        <taxon>Phlebiopsis</taxon>
    </lineage>
</organism>
<dbReference type="Gene3D" id="2.40.30.10">
    <property type="entry name" value="Translation factors"/>
    <property type="match status" value="2"/>
</dbReference>
<dbReference type="PROSITE" id="PS51384">
    <property type="entry name" value="FAD_FR"/>
    <property type="match status" value="1"/>
</dbReference>
<dbReference type="OrthoDB" id="1470350at2759"/>
<name>A0A0C3S134_PHLG1</name>
<gene>
    <name evidence="19" type="ORF">PHLGIDRAFT_130514</name>
</gene>
<evidence type="ECO:0000256" key="8">
    <source>
        <dbReference type="ARBA" id="ARBA00022643"/>
    </source>
</evidence>
<dbReference type="Pfam" id="PF00667">
    <property type="entry name" value="FAD_binding_1"/>
    <property type="match status" value="1"/>
</dbReference>
<keyword evidence="7" id="KW-0285">Flavoprotein</keyword>
<protein>
    <recommendedName>
        <fullName evidence="21">Cytochrome P450</fullName>
    </recommendedName>
</protein>
<sequence>MSREFPSPPARPLIGHIGTIESEVPLNSFYNLSKQCGEIYQLQMIGQKTIVISSQELLHDVSDDKHFRKTVGGGLKEVRNAVKDGLFTANLEEPNWHVAHRILMPAFSTMSVRSMFDDMVDVVSQLVLKWERFGSRYKIDPAQDFTALTLEAISLCAMSYRMNTFYIEGTHPFAVSMADFLKESGDRARRLPFTGPFMRTANAKYEADKEVLAKYVNDILEDRKANPTDKKDVLHLMMSGVDKETGQTLSEDTIKYNLLTFLIAGHETTSGMLTFIMYYLLKNPEAMRKLREEVDVVIGDRPMTVDDVHKLPYLIAVMREALRLAPTAPLRSTSPYEETVIGNGKYVLEKDARVLCGIYMIQRDPKVWGEDAEEFRPERMLDGKFEALPPDAWQPFGFGMRGCIGRAFAWQEAQVTLVYLMQRFTFAMDDPSYTLHLKQTLTIKPHEFYIHAIPRKGKSAIPFSVPSLSVPDTHPQSQETTLETDPAAGGKKPIHVLYGSNTGTCESFAQQIAAASTKYGFKAKISALDSAAGELPTNGPVIIVTASFEGEPADNAAHFVEWMKSLQGDALSQVTFAVFGCGNRDWALTYQKIPTLVDTTLDARGAKRVITRGEGDAGSNNLFESFEEWETELWEELQKLYNTTASSGAAEGIQVETTGASTARASVLRQPDTTLGTVLQNRILTAPAAPVKRHIEFQLPDGVTYRTGDYLAILPTNPQRDVHRALSYFGLLAEQEVTINTDGPSSLPTGRPINVFTLLSGYVELSQPATTRDLRTLTAMANSDAAKLALKGMLDTYSDAVLAKRLSILDILEDRRDIQISFGTFLQLLPSMRVRQYSISSSPLVDPQVASLTVSVLEAPAISGRSEPFLGVASTYLGTLRPNDKVQLSVRPSNVAFHPPTDPTVPLVMFCAGSGLAPMRGFLQERAAQKQAGREVATSILFFGCRMPDQDFLYANDDLKAWADLGVVDVRPAFSRATEQSLGCKYVQDRLWHDREDIRKAWHSDGKFYLCGSGKMAIEVKARLVQVLQEVAKLTPEEAKEKFDKEISLSGRFATDIFE</sequence>
<evidence type="ECO:0000256" key="3">
    <source>
        <dbReference type="ARBA" id="ARBA00001974"/>
    </source>
</evidence>
<keyword evidence="12" id="KW-0560">Oxidoreductase</keyword>
<dbReference type="InterPro" id="IPR023173">
    <property type="entry name" value="NADPH_Cyt_P450_Rdtase_alpha"/>
</dbReference>
<dbReference type="AlphaFoldDB" id="A0A0C3S134"/>